<accession>A0A1V9XPJ5</accession>
<gene>
    <name evidence="1" type="ORF">BIW11_03262</name>
</gene>
<dbReference type="Proteomes" id="UP000192247">
    <property type="component" value="Unassembled WGS sequence"/>
</dbReference>
<dbReference type="EMBL" id="MNPL01006374">
    <property type="protein sequence ID" value="OQR75430.1"/>
    <property type="molecule type" value="Genomic_DNA"/>
</dbReference>
<evidence type="ECO:0000313" key="2">
    <source>
        <dbReference type="Proteomes" id="UP000192247"/>
    </source>
</evidence>
<dbReference type="InParanoid" id="A0A1V9XPJ5"/>
<organism evidence="1 2">
    <name type="scientific">Tropilaelaps mercedesae</name>
    <dbReference type="NCBI Taxonomy" id="418985"/>
    <lineage>
        <taxon>Eukaryota</taxon>
        <taxon>Metazoa</taxon>
        <taxon>Ecdysozoa</taxon>
        <taxon>Arthropoda</taxon>
        <taxon>Chelicerata</taxon>
        <taxon>Arachnida</taxon>
        <taxon>Acari</taxon>
        <taxon>Parasitiformes</taxon>
        <taxon>Mesostigmata</taxon>
        <taxon>Gamasina</taxon>
        <taxon>Dermanyssoidea</taxon>
        <taxon>Laelapidae</taxon>
        <taxon>Tropilaelaps</taxon>
    </lineage>
</organism>
<evidence type="ECO:0000313" key="1">
    <source>
        <dbReference type="EMBL" id="OQR75430.1"/>
    </source>
</evidence>
<protein>
    <submittedName>
        <fullName evidence="1">Uncharacterized protein</fullName>
    </submittedName>
</protein>
<comment type="caution">
    <text evidence="1">The sequence shown here is derived from an EMBL/GenBank/DDBJ whole genome shotgun (WGS) entry which is preliminary data.</text>
</comment>
<keyword evidence="2" id="KW-1185">Reference proteome</keyword>
<reference evidence="1 2" key="1">
    <citation type="journal article" date="2017" name="Gigascience">
        <title>Draft genome of the honey bee ectoparasitic mite, Tropilaelaps mercedesae, is shaped by the parasitic life history.</title>
        <authorList>
            <person name="Dong X."/>
            <person name="Armstrong S.D."/>
            <person name="Xia D."/>
            <person name="Makepeace B.L."/>
            <person name="Darby A.C."/>
            <person name="Kadowaki T."/>
        </authorList>
    </citation>
    <scope>NUCLEOTIDE SEQUENCE [LARGE SCALE GENOMIC DNA]</scope>
    <source>
        <strain evidence="1">Wuxi-XJTLU</strain>
    </source>
</reference>
<sequence length="19" mass="2271">MNSYMYCYPNDVVARSNSR</sequence>
<proteinExistence type="predicted"/>
<dbReference type="AlphaFoldDB" id="A0A1V9XPJ5"/>
<name>A0A1V9XPJ5_9ACAR</name>